<dbReference type="AlphaFoldDB" id="A0A1B7LUN8"/>
<protein>
    <recommendedName>
        <fullName evidence="3">Apea-like HEPN domain-containing protein</fullName>
    </recommendedName>
</protein>
<organism evidence="1 2">
    <name type="scientific">Enteractinococcus helveticum</name>
    <dbReference type="NCBI Taxonomy" id="1837282"/>
    <lineage>
        <taxon>Bacteria</taxon>
        <taxon>Bacillati</taxon>
        <taxon>Actinomycetota</taxon>
        <taxon>Actinomycetes</taxon>
        <taxon>Micrococcales</taxon>
        <taxon>Micrococcaceae</taxon>
    </lineage>
</organism>
<dbReference type="EMBL" id="LXEY01000117">
    <property type="protein sequence ID" value="OAV51125.1"/>
    <property type="molecule type" value="Genomic_DNA"/>
</dbReference>
<name>A0A1B7LUN8_9MICC</name>
<evidence type="ECO:0008006" key="3">
    <source>
        <dbReference type="Google" id="ProtNLM"/>
    </source>
</evidence>
<sequence>MIRYWSFYQVLEYFFPHFDKQVAVAELTRFLRNPLFDPHDEESVLNVAELASSVSNNVKNEEEQLYTTLRSVVSELEVKRFIRDHELEEHLSDKNSELSTVRIQVSREEDILRRLAARIYAIRCGIVHSKSTNSKGAGSGLLPGTHHDDLILIELPLIEFLAQQALLKTATKFQI</sequence>
<proteinExistence type="predicted"/>
<comment type="caution">
    <text evidence="1">The sequence shown here is derived from an EMBL/GenBank/DDBJ whole genome shotgun (WGS) entry which is preliminary data.</text>
</comment>
<reference evidence="1 2" key="1">
    <citation type="submission" date="2016-04" db="EMBL/GenBank/DDBJ databases">
        <title>First whole genome shotgun sequence of the bacterium Enteractinococcus sp. strain UASWS1574.</title>
        <authorList>
            <person name="Crovadore J."/>
            <person name="Chablais R."/>
            <person name="Lefort F."/>
        </authorList>
    </citation>
    <scope>NUCLEOTIDE SEQUENCE [LARGE SCALE GENOMIC DNA]</scope>
    <source>
        <strain evidence="1 2">UASWS1574</strain>
    </source>
</reference>
<evidence type="ECO:0000313" key="2">
    <source>
        <dbReference type="Proteomes" id="UP000078292"/>
    </source>
</evidence>
<evidence type="ECO:0000313" key="1">
    <source>
        <dbReference type="EMBL" id="OAV51125.1"/>
    </source>
</evidence>
<accession>A0A1B7LUN8</accession>
<gene>
    <name evidence="1" type="ORF">A6F49_02250</name>
</gene>
<keyword evidence="2" id="KW-1185">Reference proteome</keyword>
<dbReference type="Proteomes" id="UP000078292">
    <property type="component" value="Unassembled WGS sequence"/>
</dbReference>